<protein>
    <submittedName>
        <fullName evidence="2">Uncharacterized protein</fullName>
    </submittedName>
</protein>
<gene>
    <name evidence="2" type="ORF">FCM35_KLT01451</name>
</gene>
<feature type="region of interest" description="Disordered" evidence="1">
    <location>
        <begin position="430"/>
        <end position="511"/>
    </location>
</feature>
<feature type="region of interest" description="Disordered" evidence="1">
    <location>
        <begin position="156"/>
        <end position="261"/>
    </location>
</feature>
<dbReference type="OrthoDB" id="676522at2759"/>
<name>A0A833QVP4_9POAL</name>
<dbReference type="Proteomes" id="UP000623129">
    <property type="component" value="Unassembled WGS sequence"/>
</dbReference>
<comment type="caution">
    <text evidence="2">The sequence shown here is derived from an EMBL/GenBank/DDBJ whole genome shotgun (WGS) entry which is preliminary data.</text>
</comment>
<organism evidence="2 3">
    <name type="scientific">Carex littledalei</name>
    <dbReference type="NCBI Taxonomy" id="544730"/>
    <lineage>
        <taxon>Eukaryota</taxon>
        <taxon>Viridiplantae</taxon>
        <taxon>Streptophyta</taxon>
        <taxon>Embryophyta</taxon>
        <taxon>Tracheophyta</taxon>
        <taxon>Spermatophyta</taxon>
        <taxon>Magnoliopsida</taxon>
        <taxon>Liliopsida</taxon>
        <taxon>Poales</taxon>
        <taxon>Cyperaceae</taxon>
        <taxon>Cyperoideae</taxon>
        <taxon>Cariceae</taxon>
        <taxon>Carex</taxon>
        <taxon>Carex subgen. Euthyceras</taxon>
    </lineage>
</organism>
<feature type="compositionally biased region" description="Polar residues" evidence="1">
    <location>
        <begin position="1"/>
        <end position="18"/>
    </location>
</feature>
<reference evidence="2" key="1">
    <citation type="submission" date="2020-01" db="EMBL/GenBank/DDBJ databases">
        <title>Genome sequence of Kobresia littledalei, the first chromosome-level genome in the family Cyperaceae.</title>
        <authorList>
            <person name="Qu G."/>
        </authorList>
    </citation>
    <scope>NUCLEOTIDE SEQUENCE</scope>
    <source>
        <strain evidence="2">C.B.Clarke</strain>
        <tissue evidence="2">Leaf</tissue>
    </source>
</reference>
<feature type="compositionally biased region" description="Polar residues" evidence="1">
    <location>
        <begin position="567"/>
        <end position="580"/>
    </location>
</feature>
<feature type="compositionally biased region" description="Basic and acidic residues" evidence="1">
    <location>
        <begin position="498"/>
        <end position="507"/>
    </location>
</feature>
<sequence length="646" mass="71676">MENFSRSPSLIQARSASPLQKRIDLSSPTPKFSSPSDFCKKSFELKNFSVEKENEQDPAAPKPIKGRSPVMTSSPKGPPFQKNFMAPTISASSKAVGSSCQRKRVLGERNDMVRSSYTSPQTETIAGTAVRFPLLSTQVGETTGCTDKLSLASPQIKEIPSLSERSPAKGGSPWVRTETVTQPNPLQSDPFPPYDPKVNYLSPRPQFLRYKPKPQADLRGNELDSLEMNSDPRSLEESFSSECSDDSISVQTEEEDNLSEEATLPQIELQPSRVTNKSRANLKTGHLLLVLLIGFIFLPLSDSPMTASYSNPKFAGFHTRLLEVSSKVNGWLPDCFSYLFAREASFSRERNTFVLSNLTCVVDDKESSTSEEYKMETVSEEKETKASFEMVQRENEVLEVQTRFEIGNIEEEEEKEFEADAGSILEQQHMETSSTISNKKEDAQPELEKSEPEKPKNPEPELVENQQVQDPEAIMTENPEPKLSESESDNMSIMTENPEPKLSESKSDNMSGEELIKISKRAAQGMASAVLLLSLVTAVAATTFAKKKQNQVLDFDSTRGDKLPGMVQNSTLDEISSSSIEVDKDGGTYTSTPRQRQARRESDASSCSYGSYVSFEKVSSKKGNREGEEITPVRRSSRLRSLTIAC</sequence>
<dbReference type="PANTHER" id="PTHR34775:SF4">
    <property type="entry name" value="TRANSMEMBRANE PROTEIN"/>
    <property type="match status" value="1"/>
</dbReference>
<dbReference type="EMBL" id="SWLB01000010">
    <property type="protein sequence ID" value="KAF3333760.1"/>
    <property type="molecule type" value="Genomic_DNA"/>
</dbReference>
<dbReference type="AlphaFoldDB" id="A0A833QVP4"/>
<proteinExistence type="predicted"/>
<evidence type="ECO:0000256" key="1">
    <source>
        <dbReference type="SAM" id="MobiDB-lite"/>
    </source>
</evidence>
<keyword evidence="3" id="KW-1185">Reference proteome</keyword>
<feature type="compositionally biased region" description="Polar residues" evidence="1">
    <location>
        <begin position="178"/>
        <end position="187"/>
    </location>
</feature>
<feature type="compositionally biased region" description="Polar residues" evidence="1">
    <location>
        <begin position="26"/>
        <end position="36"/>
    </location>
</feature>
<accession>A0A833QVP4</accession>
<feature type="region of interest" description="Disordered" evidence="1">
    <location>
        <begin position="1"/>
        <end position="85"/>
    </location>
</feature>
<feature type="compositionally biased region" description="Basic and acidic residues" evidence="1">
    <location>
        <begin position="438"/>
        <end position="459"/>
    </location>
</feature>
<feature type="compositionally biased region" description="Basic and acidic residues" evidence="1">
    <location>
        <begin position="38"/>
        <end position="55"/>
    </location>
</feature>
<evidence type="ECO:0000313" key="2">
    <source>
        <dbReference type="EMBL" id="KAF3333760.1"/>
    </source>
</evidence>
<evidence type="ECO:0000313" key="3">
    <source>
        <dbReference type="Proteomes" id="UP000623129"/>
    </source>
</evidence>
<feature type="region of interest" description="Disordered" evidence="1">
    <location>
        <begin position="556"/>
        <end position="606"/>
    </location>
</feature>
<dbReference type="PANTHER" id="PTHR34775">
    <property type="entry name" value="TRANSMEMBRANE PROTEIN"/>
    <property type="match status" value="1"/>
</dbReference>
<feature type="compositionally biased region" description="Low complexity" evidence="1">
    <location>
        <begin position="237"/>
        <end position="249"/>
    </location>
</feature>